<proteinExistence type="inferred from homology"/>
<comment type="similarity">
    <text evidence="2 8">Belongs to the cytochrome P450 family.</text>
</comment>
<evidence type="ECO:0000256" key="5">
    <source>
        <dbReference type="ARBA" id="ARBA00023004"/>
    </source>
</evidence>
<comment type="cofactor">
    <cofactor evidence="1 7">
        <name>heme</name>
        <dbReference type="ChEBI" id="CHEBI:30413"/>
    </cofactor>
</comment>
<protein>
    <submittedName>
        <fullName evidence="10">Uncharacterized protein</fullName>
    </submittedName>
</protein>
<dbReference type="PRINTS" id="PR00465">
    <property type="entry name" value="EP450IV"/>
</dbReference>
<keyword evidence="5 7" id="KW-0408">Iron</keyword>
<keyword evidence="9" id="KW-0472">Membrane</keyword>
<dbReference type="PRINTS" id="PR00385">
    <property type="entry name" value="P450"/>
</dbReference>
<evidence type="ECO:0000256" key="6">
    <source>
        <dbReference type="ARBA" id="ARBA00023033"/>
    </source>
</evidence>
<dbReference type="InterPro" id="IPR001128">
    <property type="entry name" value="Cyt_P450"/>
</dbReference>
<keyword evidence="4 7" id="KW-0479">Metal-binding</keyword>
<keyword evidence="6 8" id="KW-0503">Monooxygenase</keyword>
<feature type="binding site" description="axial binding residue" evidence="7">
    <location>
        <position position="429"/>
    </location>
    <ligand>
        <name>heme</name>
        <dbReference type="ChEBI" id="CHEBI:30413"/>
    </ligand>
    <ligandPart>
        <name>Fe</name>
        <dbReference type="ChEBI" id="CHEBI:18248"/>
    </ligandPart>
</feature>
<evidence type="ECO:0000256" key="2">
    <source>
        <dbReference type="ARBA" id="ARBA00010617"/>
    </source>
</evidence>
<evidence type="ECO:0000256" key="1">
    <source>
        <dbReference type="ARBA" id="ARBA00001971"/>
    </source>
</evidence>
<organism evidence="10 11">
    <name type="scientific">Cytospora schulzeri</name>
    <dbReference type="NCBI Taxonomy" id="448051"/>
    <lineage>
        <taxon>Eukaryota</taxon>
        <taxon>Fungi</taxon>
        <taxon>Dikarya</taxon>
        <taxon>Ascomycota</taxon>
        <taxon>Pezizomycotina</taxon>
        <taxon>Sordariomycetes</taxon>
        <taxon>Sordariomycetidae</taxon>
        <taxon>Diaporthales</taxon>
        <taxon>Cytosporaceae</taxon>
        <taxon>Cytospora</taxon>
    </lineage>
</organism>
<evidence type="ECO:0000313" key="10">
    <source>
        <dbReference type="EMBL" id="ROW08224.1"/>
    </source>
</evidence>
<comment type="caution">
    <text evidence="10">The sequence shown here is derived from an EMBL/GenBank/DDBJ whole genome shotgun (WGS) entry which is preliminary data.</text>
</comment>
<dbReference type="GO" id="GO:0004497">
    <property type="term" value="F:monooxygenase activity"/>
    <property type="evidence" value="ECO:0007669"/>
    <property type="project" value="UniProtKB-KW"/>
</dbReference>
<dbReference type="GO" id="GO:0005506">
    <property type="term" value="F:iron ion binding"/>
    <property type="evidence" value="ECO:0007669"/>
    <property type="project" value="InterPro"/>
</dbReference>
<evidence type="ECO:0000256" key="9">
    <source>
        <dbReference type="SAM" id="Phobius"/>
    </source>
</evidence>
<sequence length="507" mass="57283">MLILEMLSSAAKYVGYGFVLLLLLVVPYRLLLHPLHKYPGPLLAKLTDAYAGVLAVRKCLPLVIWQLHEKHGIYQNDDRITKAFTYELLTRNGVYSVFNTLDRDAHRAKRRIVGQAFSERSIRSFEPALQPQVDIYLKQLLESSHQPINMTQKTGHLAIDIVGQLALGYDLATQWSEENRFFARAMTVSFYVGNISHHFPAFHKVHTNRVFDTIFYETREKFMRLLEKMVRSRLALDTHAKPDFFSFVAHALPGEAPKTRDSVIWKEAMVFLVAGGDTVATAMTAAFFYLSRNPACYQRLSDEIRSTFSSGRDIKGGPQLASCRYLRACIDEALRMSPPISANLWRQQVSTDDKPLVIDGHFIPRGTLFGVNIYALSHNPAIFPEPFTYKPERWLPSSNTNSDTAEDDEAARKSMYEAFASFSIGPRNCVGKPLAYLETSIVIAKTLWYFDFERAPGPLGSVGEGRDRGRPDEFCTHDGFNSTHDGPYLVFRARESASLEGDLDMSA</sequence>
<dbReference type="GO" id="GO:0020037">
    <property type="term" value="F:heme binding"/>
    <property type="evidence" value="ECO:0007669"/>
    <property type="project" value="InterPro"/>
</dbReference>
<dbReference type="GO" id="GO:0016705">
    <property type="term" value="F:oxidoreductase activity, acting on paired donors, with incorporation or reduction of molecular oxygen"/>
    <property type="evidence" value="ECO:0007669"/>
    <property type="project" value="InterPro"/>
</dbReference>
<evidence type="ECO:0000313" key="11">
    <source>
        <dbReference type="Proteomes" id="UP000283895"/>
    </source>
</evidence>
<dbReference type="PANTHER" id="PTHR24305:SF226">
    <property type="entry name" value="CYTOCHROME P450 MONOOXYGENASE"/>
    <property type="match status" value="1"/>
</dbReference>
<dbReference type="EMBL" id="LKEA01000006">
    <property type="protein sequence ID" value="ROW08224.1"/>
    <property type="molecule type" value="Genomic_DNA"/>
</dbReference>
<dbReference type="Proteomes" id="UP000283895">
    <property type="component" value="Unassembled WGS sequence"/>
</dbReference>
<gene>
    <name evidence="10" type="ORF">VMCG_03327</name>
</gene>
<reference evidence="10 11" key="1">
    <citation type="submission" date="2015-09" db="EMBL/GenBank/DDBJ databases">
        <title>Host preference determinants of Valsa canker pathogens revealed by comparative genomics.</title>
        <authorList>
            <person name="Yin Z."/>
            <person name="Huang L."/>
        </authorList>
    </citation>
    <scope>NUCLEOTIDE SEQUENCE [LARGE SCALE GENOMIC DNA]</scope>
    <source>
        <strain evidence="10 11">03-1</strain>
    </source>
</reference>
<keyword evidence="8" id="KW-0560">Oxidoreductase</keyword>
<dbReference type="Gene3D" id="1.10.630.10">
    <property type="entry name" value="Cytochrome P450"/>
    <property type="match status" value="1"/>
</dbReference>
<dbReference type="InterPro" id="IPR036396">
    <property type="entry name" value="Cyt_P450_sf"/>
</dbReference>
<dbReference type="InterPro" id="IPR002403">
    <property type="entry name" value="Cyt_P450_E_grp-IV"/>
</dbReference>
<keyword evidence="9" id="KW-1133">Transmembrane helix</keyword>
<evidence type="ECO:0000256" key="4">
    <source>
        <dbReference type="ARBA" id="ARBA00022723"/>
    </source>
</evidence>
<feature type="transmembrane region" description="Helical" evidence="9">
    <location>
        <begin position="13"/>
        <end position="32"/>
    </location>
</feature>
<evidence type="ECO:0000256" key="7">
    <source>
        <dbReference type="PIRSR" id="PIRSR602403-1"/>
    </source>
</evidence>
<dbReference type="AlphaFoldDB" id="A0A423WXG8"/>
<dbReference type="InterPro" id="IPR050121">
    <property type="entry name" value="Cytochrome_P450_monoxygenase"/>
</dbReference>
<dbReference type="InterPro" id="IPR017972">
    <property type="entry name" value="Cyt_P450_CS"/>
</dbReference>
<evidence type="ECO:0000256" key="3">
    <source>
        <dbReference type="ARBA" id="ARBA00022617"/>
    </source>
</evidence>
<dbReference type="PROSITE" id="PS00086">
    <property type="entry name" value="CYTOCHROME_P450"/>
    <property type="match status" value="1"/>
</dbReference>
<keyword evidence="9" id="KW-0812">Transmembrane</keyword>
<dbReference type="SUPFAM" id="SSF48264">
    <property type="entry name" value="Cytochrome P450"/>
    <property type="match status" value="1"/>
</dbReference>
<name>A0A423WXG8_9PEZI</name>
<accession>A0A423WXG8</accession>
<dbReference type="Pfam" id="PF00067">
    <property type="entry name" value="p450"/>
    <property type="match status" value="1"/>
</dbReference>
<dbReference type="PANTHER" id="PTHR24305">
    <property type="entry name" value="CYTOCHROME P450"/>
    <property type="match status" value="1"/>
</dbReference>
<dbReference type="OrthoDB" id="1470350at2759"/>
<dbReference type="STRING" id="356882.A0A423WXG8"/>
<keyword evidence="3 7" id="KW-0349">Heme</keyword>
<evidence type="ECO:0000256" key="8">
    <source>
        <dbReference type="RuleBase" id="RU000461"/>
    </source>
</evidence>
<keyword evidence="11" id="KW-1185">Reference proteome</keyword>